<dbReference type="InterPro" id="IPR008918">
    <property type="entry name" value="HhH2"/>
</dbReference>
<evidence type="ECO:0000313" key="22">
    <source>
        <dbReference type="Proteomes" id="UP001161064"/>
    </source>
</evidence>
<evidence type="ECO:0000256" key="12">
    <source>
        <dbReference type="ARBA" id="ARBA00022932"/>
    </source>
</evidence>
<dbReference type="Gene3D" id="1.20.1060.10">
    <property type="entry name" value="Taq DNA Polymerase, Chain T, domain 4"/>
    <property type="match status" value="1"/>
</dbReference>
<comment type="similarity">
    <text evidence="1 17">Belongs to the DNA polymerase type-A family.</text>
</comment>
<comment type="subunit">
    <text evidence="2">Single-chain monomer with multiple functions.</text>
</comment>
<dbReference type="NCBIfam" id="TIGR00593">
    <property type="entry name" value="pola"/>
    <property type="match status" value="1"/>
</dbReference>
<evidence type="ECO:0000256" key="14">
    <source>
        <dbReference type="ARBA" id="ARBA00023204"/>
    </source>
</evidence>
<keyword evidence="6 17" id="KW-0548">Nucleotidyltransferase</keyword>
<comment type="catalytic activity">
    <reaction evidence="15 17">
        <text>DNA(n) + a 2'-deoxyribonucleoside 5'-triphosphate = DNA(n+1) + diphosphate</text>
        <dbReference type="Rhea" id="RHEA:22508"/>
        <dbReference type="Rhea" id="RHEA-COMP:17339"/>
        <dbReference type="Rhea" id="RHEA-COMP:17340"/>
        <dbReference type="ChEBI" id="CHEBI:33019"/>
        <dbReference type="ChEBI" id="CHEBI:61560"/>
        <dbReference type="ChEBI" id="CHEBI:173112"/>
        <dbReference type="EC" id="2.7.7.7"/>
    </reaction>
</comment>
<dbReference type="SMART" id="SM00482">
    <property type="entry name" value="POLAc"/>
    <property type="match status" value="1"/>
</dbReference>
<dbReference type="InterPro" id="IPR043502">
    <property type="entry name" value="DNA/RNA_pol_sf"/>
</dbReference>
<dbReference type="Pfam" id="PF01612">
    <property type="entry name" value="DNA_pol_A_exo1"/>
    <property type="match status" value="1"/>
</dbReference>
<evidence type="ECO:0000256" key="13">
    <source>
        <dbReference type="ARBA" id="ARBA00023125"/>
    </source>
</evidence>
<dbReference type="SUPFAM" id="SSF88723">
    <property type="entry name" value="PIN domain-like"/>
    <property type="match status" value="1"/>
</dbReference>
<dbReference type="Gene3D" id="3.30.420.10">
    <property type="entry name" value="Ribonuclease H-like superfamily/Ribonuclease H"/>
    <property type="match status" value="1"/>
</dbReference>
<keyword evidence="14 17" id="KW-0234">DNA repair</keyword>
<protein>
    <recommendedName>
        <fullName evidence="4 16">DNA polymerase I</fullName>
        <ecNumber evidence="3 16">2.7.7.7</ecNumber>
    </recommendedName>
</protein>
<dbReference type="CDD" id="cd08637">
    <property type="entry name" value="DNA_pol_A_pol_I_C"/>
    <property type="match status" value="1"/>
</dbReference>
<evidence type="ECO:0000313" key="21">
    <source>
        <dbReference type="EMBL" id="GIU66523.1"/>
    </source>
</evidence>
<dbReference type="PROSITE" id="PS00447">
    <property type="entry name" value="DNA_POLYMERASE_A"/>
    <property type="match status" value="1"/>
</dbReference>
<evidence type="ECO:0000256" key="17">
    <source>
        <dbReference type="RuleBase" id="RU004460"/>
    </source>
</evidence>
<dbReference type="Gene3D" id="3.40.50.1010">
    <property type="entry name" value="5'-nuclease"/>
    <property type="match status" value="1"/>
</dbReference>
<dbReference type="InterPro" id="IPR001098">
    <property type="entry name" value="DNA-dir_DNA_pol_A_palm_dom"/>
</dbReference>
<feature type="domain" description="DNA-directed DNA polymerase family A palm" evidence="20">
    <location>
        <begin position="724"/>
        <end position="930"/>
    </location>
</feature>
<evidence type="ECO:0000259" key="19">
    <source>
        <dbReference type="SMART" id="SM00475"/>
    </source>
</evidence>
<evidence type="ECO:0000259" key="20">
    <source>
        <dbReference type="SMART" id="SM00482"/>
    </source>
</evidence>
<evidence type="ECO:0000256" key="3">
    <source>
        <dbReference type="ARBA" id="ARBA00012417"/>
    </source>
</evidence>
<reference evidence="21" key="2">
    <citation type="journal article" date="2023" name="ISME Commun">
        <title>Characterization of a bloom-associated alphaproteobacterial lineage, 'Candidatus Phycosocius': insights into freshwater algal-bacterial interactions.</title>
        <authorList>
            <person name="Tanabe Y."/>
            <person name="Yamaguchi H."/>
            <person name="Yoshida M."/>
            <person name="Kai A."/>
            <person name="Okazaki Y."/>
        </authorList>
    </citation>
    <scope>NUCLEOTIDE SEQUENCE</scope>
    <source>
        <strain evidence="21">BOTRYCO-1</strain>
    </source>
</reference>
<keyword evidence="13 17" id="KW-0238">DNA-binding</keyword>
<evidence type="ECO:0000256" key="15">
    <source>
        <dbReference type="ARBA" id="ARBA00049244"/>
    </source>
</evidence>
<name>A0ABQ4PU62_9PROT</name>
<dbReference type="InterPro" id="IPR029060">
    <property type="entry name" value="PIN-like_dom_sf"/>
</dbReference>
<evidence type="ECO:0000256" key="10">
    <source>
        <dbReference type="ARBA" id="ARBA00022801"/>
    </source>
</evidence>
<keyword evidence="5 17" id="KW-0808">Transferase</keyword>
<organism evidence="21 22">
    <name type="scientific">Candidatus Phycosocius spiralis</name>
    <dbReference type="NCBI Taxonomy" id="2815099"/>
    <lineage>
        <taxon>Bacteria</taxon>
        <taxon>Pseudomonadati</taxon>
        <taxon>Pseudomonadota</taxon>
        <taxon>Alphaproteobacteria</taxon>
        <taxon>Caulobacterales</taxon>
        <taxon>Caulobacterales incertae sedis</taxon>
        <taxon>Candidatus Phycosocius</taxon>
    </lineage>
</organism>
<dbReference type="CDD" id="cd09859">
    <property type="entry name" value="PIN_53EXO"/>
    <property type="match status" value="1"/>
</dbReference>
<proteinExistence type="inferred from homology"/>
<dbReference type="Pfam" id="PF01367">
    <property type="entry name" value="5_3_exonuc"/>
    <property type="match status" value="1"/>
</dbReference>
<evidence type="ECO:0000259" key="18">
    <source>
        <dbReference type="SMART" id="SM00474"/>
    </source>
</evidence>
<comment type="caution">
    <text evidence="21">The sequence shown here is derived from an EMBL/GenBank/DDBJ whole genome shotgun (WGS) entry which is preliminary data.</text>
</comment>
<evidence type="ECO:0000256" key="7">
    <source>
        <dbReference type="ARBA" id="ARBA00022705"/>
    </source>
</evidence>
<evidence type="ECO:0000256" key="16">
    <source>
        <dbReference type="NCBIfam" id="TIGR00593"/>
    </source>
</evidence>
<sequence>MMTYPIGPDSRLTLIDGSGYIFRAFHGLPPLTRKSDGAPIGAVSGFCNMIFKLLADERDSEQPTHLAVIFDAPGPTFRNEIYQAYKANRPPAPEDLVPQFPMIREATRAFGLPCIELAGYEADDLIATYARQAAESGARVRIISSDKDLMQLITDQISLYDPMKDRPMGPEAVLEKFGVAPNQVIDVQALAGDSTDNVPGAPGIGVKTAAELLSVYGTLENLLDHAHEIKQPKRRETLIAFREQIEVSKRLVTLMQDVPVLEHLEHFGVREPEPLVLLDFLRKMELRTLTGRVEAGLRRDGFVADQAQHVSSNAGVDAIQHATHEPERGTSSTGFAGIPQSVFKPMDTTSYETITSLERLQDWIARAKNQGYLAFDTETSSLNSSSGTLVGLSLAVEPGLACYVPIGHRGAGEMGVTGDLFSGADASIALIPGQLSLIEVIDTLKPLMEDDAVLKIGQNIKYDVSVLAQHGVIIAPIDDTMLMSFALDAGRNNHGMDDLSERLLGHKPIAFKDVCGIGKAQISFDQVPVERATCYASEDADVTLRLWHILKPRLVQERSTTVYETLERPLVPVVAAMERAGVKVDVGELSRLSLDFAQRMVALEAIAHTQAGEVFNLGSPKQLGEILFDKMSLPGGKKTATGQWATGAEALEDLAAQGHELPRTLVDWRMLAKLKSTYTDNLKAAIDPTSGRVHTSYNMVGAATGRLSSTDPNLQNIPIRTEEGRRIRRAFVAEPGHVLISADYSQIELRLLAHVGDIPQLKKAFVDGLDIHAMTASEMFGVPLEGMDPMVRRKAKAINFGIIYGISAFGLARQLSIPQGEARDYIATYKQRFPGIQAYMDTMKAMAREKTYVETIFGRRCWVPGIHAKSQAEQAFAERQAINAPLQGAAADIIKRAMIRLPDALAEAGLDARMLLQVHDELVFEAPSSQADATCALVVKVMEKAALPAVALSVPLVVEARSAFNWAEAH</sequence>
<dbReference type="InterPro" id="IPR018320">
    <property type="entry name" value="DNA_polymerase_1"/>
</dbReference>
<feature type="domain" description="5'-3' exonuclease" evidence="19">
    <location>
        <begin position="10"/>
        <end position="270"/>
    </location>
</feature>
<reference evidence="21" key="1">
    <citation type="submission" date="2021-05" db="EMBL/GenBank/DDBJ databases">
        <authorList>
            <person name="Tanabe Y."/>
        </authorList>
    </citation>
    <scope>NUCLEOTIDE SEQUENCE</scope>
    <source>
        <strain evidence="21">BOTRYCO-1</strain>
    </source>
</reference>
<dbReference type="SMART" id="SM00279">
    <property type="entry name" value="HhH2"/>
    <property type="match status" value="1"/>
</dbReference>
<keyword evidence="22" id="KW-1185">Reference proteome</keyword>
<dbReference type="RefSeq" id="WP_284359084.1">
    <property type="nucleotide sequence ID" value="NZ_BPFZ01000003.1"/>
</dbReference>
<evidence type="ECO:0000256" key="4">
    <source>
        <dbReference type="ARBA" id="ARBA00020311"/>
    </source>
</evidence>
<keyword evidence="9 17" id="KW-0227">DNA damage</keyword>
<dbReference type="InterPro" id="IPR002421">
    <property type="entry name" value="5-3_exonuclease"/>
</dbReference>
<dbReference type="Pfam" id="PF00476">
    <property type="entry name" value="DNA_pol_A"/>
    <property type="match status" value="1"/>
</dbReference>
<dbReference type="SMART" id="SM00474">
    <property type="entry name" value="35EXOc"/>
    <property type="match status" value="1"/>
</dbReference>
<keyword evidence="11 17" id="KW-0269">Exonuclease</keyword>
<dbReference type="PANTHER" id="PTHR10133">
    <property type="entry name" value="DNA POLYMERASE I"/>
    <property type="match status" value="1"/>
</dbReference>
<dbReference type="EMBL" id="BPFZ01000003">
    <property type="protein sequence ID" value="GIU66523.1"/>
    <property type="molecule type" value="Genomic_DNA"/>
</dbReference>
<comment type="function">
    <text evidence="17">In addition to polymerase activity, this DNA polymerase exhibits 3'-5' and 5'-3' exonuclease activity.</text>
</comment>
<keyword evidence="7 17" id="KW-0235">DNA replication</keyword>
<feature type="domain" description="3'-5' exonuclease" evidence="18">
    <location>
        <begin position="351"/>
        <end position="555"/>
    </location>
</feature>
<dbReference type="Gene3D" id="3.30.70.370">
    <property type="match status" value="1"/>
</dbReference>
<dbReference type="CDD" id="cd09898">
    <property type="entry name" value="H3TH_53EXO"/>
    <property type="match status" value="1"/>
</dbReference>
<dbReference type="EC" id="2.7.7.7" evidence="3 16"/>
<dbReference type="Gene3D" id="1.10.150.20">
    <property type="entry name" value="5' to 3' exonuclease, C-terminal subdomain"/>
    <property type="match status" value="2"/>
</dbReference>
<accession>A0ABQ4PU62</accession>
<dbReference type="InterPro" id="IPR012337">
    <property type="entry name" value="RNaseH-like_sf"/>
</dbReference>
<evidence type="ECO:0000256" key="11">
    <source>
        <dbReference type="ARBA" id="ARBA00022839"/>
    </source>
</evidence>
<keyword evidence="8" id="KW-0540">Nuclease</keyword>
<dbReference type="SUPFAM" id="SSF56672">
    <property type="entry name" value="DNA/RNA polymerases"/>
    <property type="match status" value="1"/>
</dbReference>
<keyword evidence="12 17" id="KW-0239">DNA-directed DNA polymerase</keyword>
<dbReference type="Proteomes" id="UP001161064">
    <property type="component" value="Unassembled WGS sequence"/>
</dbReference>
<dbReference type="InterPro" id="IPR020045">
    <property type="entry name" value="DNA_polI_H3TH"/>
</dbReference>
<dbReference type="CDD" id="cd06139">
    <property type="entry name" value="DNA_polA_I_Ecoli_like_exo"/>
    <property type="match status" value="1"/>
</dbReference>
<evidence type="ECO:0000256" key="8">
    <source>
        <dbReference type="ARBA" id="ARBA00022722"/>
    </source>
</evidence>
<dbReference type="InterPro" id="IPR036397">
    <property type="entry name" value="RNaseH_sf"/>
</dbReference>
<dbReference type="SUPFAM" id="SSF53098">
    <property type="entry name" value="Ribonuclease H-like"/>
    <property type="match status" value="1"/>
</dbReference>
<dbReference type="InterPro" id="IPR036279">
    <property type="entry name" value="5-3_exonuclease_C_sf"/>
</dbReference>
<dbReference type="InterPro" id="IPR002298">
    <property type="entry name" value="DNA_polymerase_A"/>
</dbReference>
<evidence type="ECO:0000256" key="9">
    <source>
        <dbReference type="ARBA" id="ARBA00022763"/>
    </source>
</evidence>
<gene>
    <name evidence="17" type="primary">polA</name>
    <name evidence="21" type="ORF">PsB1_0677</name>
</gene>
<dbReference type="NCBIfam" id="NF004397">
    <property type="entry name" value="PRK05755.1"/>
    <property type="match status" value="1"/>
</dbReference>
<evidence type="ECO:0000256" key="6">
    <source>
        <dbReference type="ARBA" id="ARBA00022695"/>
    </source>
</evidence>
<evidence type="ECO:0000256" key="1">
    <source>
        <dbReference type="ARBA" id="ARBA00007705"/>
    </source>
</evidence>
<dbReference type="PRINTS" id="PR00868">
    <property type="entry name" value="DNAPOLI"/>
</dbReference>
<dbReference type="SUPFAM" id="SSF47807">
    <property type="entry name" value="5' to 3' exonuclease, C-terminal subdomain"/>
    <property type="match status" value="1"/>
</dbReference>
<dbReference type="InterPro" id="IPR019760">
    <property type="entry name" value="DNA-dir_DNA_pol_A_CS"/>
</dbReference>
<evidence type="ECO:0000256" key="5">
    <source>
        <dbReference type="ARBA" id="ARBA00022679"/>
    </source>
</evidence>
<dbReference type="InterPro" id="IPR020046">
    <property type="entry name" value="5-3_exonucl_a-hlix_arch_N"/>
</dbReference>
<dbReference type="Pfam" id="PF02739">
    <property type="entry name" value="5_3_exonuc_N"/>
    <property type="match status" value="1"/>
</dbReference>
<dbReference type="SMART" id="SM00475">
    <property type="entry name" value="53EXOc"/>
    <property type="match status" value="1"/>
</dbReference>
<dbReference type="PANTHER" id="PTHR10133:SF27">
    <property type="entry name" value="DNA POLYMERASE NU"/>
    <property type="match status" value="1"/>
</dbReference>
<evidence type="ECO:0000256" key="2">
    <source>
        <dbReference type="ARBA" id="ARBA00011541"/>
    </source>
</evidence>
<keyword evidence="10 17" id="KW-0378">Hydrolase</keyword>
<dbReference type="InterPro" id="IPR002562">
    <property type="entry name" value="3'-5'_exonuclease_dom"/>
</dbReference>